<dbReference type="RefSeq" id="WP_124799087.1">
    <property type="nucleotide sequence ID" value="NZ_CP034170.1"/>
</dbReference>
<dbReference type="EMBL" id="CP034170">
    <property type="protein sequence ID" value="AZI58178.1"/>
    <property type="molecule type" value="Genomic_DNA"/>
</dbReference>
<dbReference type="InterPro" id="IPR006016">
    <property type="entry name" value="UspA"/>
</dbReference>
<protein>
    <submittedName>
        <fullName evidence="3">Universal stress protein</fullName>
    </submittedName>
</protein>
<evidence type="ECO:0000259" key="2">
    <source>
        <dbReference type="Pfam" id="PF00582"/>
    </source>
</evidence>
<dbReference type="SUPFAM" id="SSF52402">
    <property type="entry name" value="Adenine nucleotide alpha hydrolases-like"/>
    <property type="match status" value="1"/>
</dbReference>
<name>A0A3G8ZLZ5_9ACTN</name>
<organism evidence="3 4">
    <name type="scientific">Nakamurella antarctica</name>
    <dbReference type="NCBI Taxonomy" id="1902245"/>
    <lineage>
        <taxon>Bacteria</taxon>
        <taxon>Bacillati</taxon>
        <taxon>Actinomycetota</taxon>
        <taxon>Actinomycetes</taxon>
        <taxon>Nakamurellales</taxon>
        <taxon>Nakamurellaceae</taxon>
        <taxon>Nakamurella</taxon>
    </lineage>
</organism>
<dbReference type="InterPro" id="IPR014729">
    <property type="entry name" value="Rossmann-like_a/b/a_fold"/>
</dbReference>
<dbReference type="InterPro" id="IPR006015">
    <property type="entry name" value="Universal_stress_UspA"/>
</dbReference>
<dbReference type="Gene3D" id="3.40.50.620">
    <property type="entry name" value="HUPs"/>
    <property type="match status" value="1"/>
</dbReference>
<evidence type="ECO:0000256" key="1">
    <source>
        <dbReference type="ARBA" id="ARBA00008791"/>
    </source>
</evidence>
<dbReference type="CDD" id="cd00293">
    <property type="entry name" value="USP-like"/>
    <property type="match status" value="1"/>
</dbReference>
<accession>A0A3G8ZLZ5</accession>
<dbReference type="PANTHER" id="PTHR46553:SF3">
    <property type="entry name" value="ADENINE NUCLEOTIDE ALPHA HYDROLASES-LIKE SUPERFAMILY PROTEIN"/>
    <property type="match status" value="1"/>
</dbReference>
<dbReference type="PANTHER" id="PTHR46553">
    <property type="entry name" value="ADENINE NUCLEOTIDE ALPHA HYDROLASES-LIKE SUPERFAMILY PROTEIN"/>
    <property type="match status" value="1"/>
</dbReference>
<keyword evidence="4" id="KW-1185">Reference proteome</keyword>
<reference evidence="3 4" key="2">
    <citation type="submission" date="2018-12" db="EMBL/GenBank/DDBJ databases">
        <title>Nakamurella antarcticus sp. nov., isolated from Antarctica South Shetland Islands soil.</title>
        <authorList>
            <person name="Peng F."/>
        </authorList>
    </citation>
    <scope>NUCLEOTIDE SEQUENCE [LARGE SCALE GENOMIC DNA]</scope>
    <source>
        <strain evidence="3 4">S14-144</strain>
    </source>
</reference>
<dbReference type="Pfam" id="PF00582">
    <property type="entry name" value="Usp"/>
    <property type="match status" value="1"/>
</dbReference>
<dbReference type="OrthoDB" id="6174426at2"/>
<proteinExistence type="inferred from homology"/>
<dbReference type="PRINTS" id="PR01438">
    <property type="entry name" value="UNVRSLSTRESS"/>
</dbReference>
<dbReference type="AlphaFoldDB" id="A0A3G8ZLZ5"/>
<reference evidence="3 4" key="1">
    <citation type="submission" date="2018-11" db="EMBL/GenBank/DDBJ databases">
        <authorList>
            <person name="Da X."/>
        </authorList>
    </citation>
    <scope>NUCLEOTIDE SEQUENCE [LARGE SCALE GENOMIC DNA]</scope>
    <source>
        <strain evidence="3 4">S14-144</strain>
    </source>
</reference>
<dbReference type="Proteomes" id="UP000268084">
    <property type="component" value="Chromosome"/>
</dbReference>
<sequence length="158" mass="16659">MDASTRTPFIVVGIDGSRESVSALQWALAEGLRTAAAVEVVHCWQGDTIVEALLTSHTELKIGSECMLDNQVAAAVKDLPVSPEITKVSVGGKVSTALLERAKGANMLVLGSHRTTTLHDRVFGQVLGGCLRKASCDVAVINRDGHVVQIQRVSSAVS</sequence>
<comment type="similarity">
    <text evidence="1">Belongs to the universal stress protein A family.</text>
</comment>
<gene>
    <name evidence="3" type="ORF">EH165_08525</name>
</gene>
<evidence type="ECO:0000313" key="4">
    <source>
        <dbReference type="Proteomes" id="UP000268084"/>
    </source>
</evidence>
<evidence type="ECO:0000313" key="3">
    <source>
        <dbReference type="EMBL" id="AZI58178.1"/>
    </source>
</evidence>
<feature type="domain" description="UspA" evidence="2">
    <location>
        <begin position="10"/>
        <end position="141"/>
    </location>
</feature>
<dbReference type="KEGG" id="nak:EH165_08525"/>